<keyword evidence="2" id="KW-1133">Transmembrane helix</keyword>
<dbReference type="OrthoDB" id="206595at2759"/>
<name>W7U843_9STRA</name>
<protein>
    <submittedName>
        <fullName evidence="3">Tetraspanin</fullName>
    </submittedName>
</protein>
<dbReference type="EMBL" id="AZIL01000178">
    <property type="protein sequence ID" value="EWM29099.1"/>
    <property type="molecule type" value="Genomic_DNA"/>
</dbReference>
<evidence type="ECO:0000256" key="1">
    <source>
        <dbReference type="SAM" id="MobiDB-lite"/>
    </source>
</evidence>
<gene>
    <name evidence="3" type="ORF">Naga_100024g39</name>
</gene>
<organism evidence="3 4">
    <name type="scientific">Nannochloropsis gaditana</name>
    <dbReference type="NCBI Taxonomy" id="72520"/>
    <lineage>
        <taxon>Eukaryota</taxon>
        <taxon>Sar</taxon>
        <taxon>Stramenopiles</taxon>
        <taxon>Ochrophyta</taxon>
        <taxon>Eustigmatophyceae</taxon>
        <taxon>Eustigmatales</taxon>
        <taxon>Monodopsidaceae</taxon>
        <taxon>Nannochloropsis</taxon>
    </lineage>
</organism>
<keyword evidence="2" id="KW-0812">Transmembrane</keyword>
<dbReference type="Proteomes" id="UP000019335">
    <property type="component" value="Chromosome 3"/>
</dbReference>
<feature type="transmembrane region" description="Helical" evidence="2">
    <location>
        <begin position="287"/>
        <end position="308"/>
    </location>
</feature>
<accession>W7U843</accession>
<reference evidence="3 4" key="1">
    <citation type="journal article" date="2014" name="Mol. Plant">
        <title>Chromosome Scale Genome Assembly and Transcriptome Profiling of Nannochloropsis gaditana in Nitrogen Depletion.</title>
        <authorList>
            <person name="Corteggiani Carpinelli E."/>
            <person name="Telatin A."/>
            <person name="Vitulo N."/>
            <person name="Forcato C."/>
            <person name="D'Angelo M."/>
            <person name="Schiavon R."/>
            <person name="Vezzi A."/>
            <person name="Giacometti G.M."/>
            <person name="Morosinotto T."/>
            <person name="Valle G."/>
        </authorList>
    </citation>
    <scope>NUCLEOTIDE SEQUENCE [LARGE SCALE GENOMIC DNA]</scope>
    <source>
        <strain evidence="3 4">B-31</strain>
    </source>
</reference>
<feature type="transmembrane region" description="Helical" evidence="2">
    <location>
        <begin position="99"/>
        <end position="121"/>
    </location>
</feature>
<comment type="caution">
    <text evidence="3">The sequence shown here is derived from an EMBL/GenBank/DDBJ whole genome shotgun (WGS) entry which is preliminary data.</text>
</comment>
<keyword evidence="2" id="KW-0472">Membrane</keyword>
<sequence length="403" mass="44417">MHYAIPRPHHFLLKSISATHSRIAKLLLRTVPQADAYVHAQQASDRPDVNMLNDNIKFVVSTSNTCFCIAGLVLGGLAAYLYYATSLAAVTLTSLTQGWIMWTMLVGLGLVFLSCLGCFGVKRQIVRVGPCGGRRLLSLYQLLLLGLLFAFTTAFLAMRTLHTQVPLLLDNPDAVYARSEQNLLVPYFNRLYFKTRKAAVRAHDGGAGSFNWFADWTRQSCPLSMDVGTCTSCGTDGDGGTSVPYTDGCCPRDDLCTAGNLDACPYHRCRLGVARFLSKRLGALQKYLNFLLILQLIVLISTCMLICYNPRDSFAELLAKTGVVIMHERTDFLPKDEHRTSRILKPPTTKKEQPSHVGVKRSQNSAIASPTTTSPVVDIEGKNNTTMYGGRRCGSRRSPAHMV</sequence>
<evidence type="ECO:0000313" key="3">
    <source>
        <dbReference type="EMBL" id="EWM29099.1"/>
    </source>
</evidence>
<feature type="transmembrane region" description="Helical" evidence="2">
    <location>
        <begin position="58"/>
        <end position="83"/>
    </location>
</feature>
<feature type="region of interest" description="Disordered" evidence="1">
    <location>
        <begin position="338"/>
        <end position="381"/>
    </location>
</feature>
<feature type="compositionally biased region" description="Polar residues" evidence="1">
    <location>
        <begin position="361"/>
        <end position="375"/>
    </location>
</feature>
<evidence type="ECO:0000256" key="2">
    <source>
        <dbReference type="SAM" id="Phobius"/>
    </source>
</evidence>
<proteinExistence type="predicted"/>
<evidence type="ECO:0000313" key="4">
    <source>
        <dbReference type="Proteomes" id="UP000019335"/>
    </source>
</evidence>
<feature type="transmembrane region" description="Helical" evidence="2">
    <location>
        <begin position="142"/>
        <end position="161"/>
    </location>
</feature>
<keyword evidence="4" id="KW-1185">Reference proteome</keyword>
<dbReference type="AlphaFoldDB" id="W7U843"/>